<keyword evidence="10 14" id="KW-0560">Oxidoreductase</keyword>
<evidence type="ECO:0000256" key="14">
    <source>
        <dbReference type="HAMAP-Rule" id="MF_02239"/>
    </source>
</evidence>
<dbReference type="HAMAP" id="MF_02239">
    <property type="entry name" value="HemJ"/>
    <property type="match status" value="1"/>
</dbReference>
<evidence type="ECO:0000256" key="8">
    <source>
        <dbReference type="ARBA" id="ARBA00022723"/>
    </source>
</evidence>
<evidence type="ECO:0000313" key="17">
    <source>
        <dbReference type="Proteomes" id="UP000254343"/>
    </source>
</evidence>
<evidence type="ECO:0000256" key="2">
    <source>
        <dbReference type="ARBA" id="ARBA00005073"/>
    </source>
</evidence>
<comment type="similarity">
    <text evidence="3 14 15">Belongs to the HemJ family.</text>
</comment>
<keyword evidence="9 14" id="KW-1133">Transmembrane helix</keyword>
<dbReference type="GO" id="GO:0006782">
    <property type="term" value="P:protoporphyrinogen IX biosynthetic process"/>
    <property type="evidence" value="ECO:0007669"/>
    <property type="project" value="UniProtKB-UniRule"/>
</dbReference>
<keyword evidence="6 14" id="KW-0349">Heme</keyword>
<evidence type="ECO:0000256" key="9">
    <source>
        <dbReference type="ARBA" id="ARBA00022989"/>
    </source>
</evidence>
<comment type="subcellular location">
    <subcellularLocation>
        <location evidence="1 14">Cell membrane</location>
        <topology evidence="1 14">Multi-pass membrane protein</topology>
    </subcellularLocation>
</comment>
<dbReference type="UniPathway" id="UPA00251">
    <property type="reaction ID" value="UER00324"/>
</dbReference>
<keyword evidence="5 14" id="KW-1003">Cell membrane</keyword>
<feature type="transmembrane region" description="Helical" evidence="14">
    <location>
        <begin position="100"/>
        <end position="121"/>
    </location>
</feature>
<feature type="binding site" description="axial binding residue" evidence="14">
    <location>
        <position position="107"/>
    </location>
    <ligand>
        <name>heme</name>
        <dbReference type="ChEBI" id="CHEBI:30413"/>
    </ligand>
    <ligandPart>
        <name>Fe</name>
        <dbReference type="ChEBI" id="CHEBI:18248"/>
    </ligandPart>
</feature>
<comment type="subunit">
    <text evidence="14">Homodimer.</text>
</comment>
<dbReference type="GO" id="GO:0005886">
    <property type="term" value="C:plasma membrane"/>
    <property type="evidence" value="ECO:0007669"/>
    <property type="project" value="UniProtKB-SubCell"/>
</dbReference>
<dbReference type="PANTHER" id="PTHR40255:SF1">
    <property type="entry name" value="PROTOPORPHYRINOGEN IX OXIDASE"/>
    <property type="match status" value="1"/>
</dbReference>
<feature type="transmembrane region" description="Helical" evidence="14">
    <location>
        <begin position="73"/>
        <end position="94"/>
    </location>
</feature>
<evidence type="ECO:0000256" key="6">
    <source>
        <dbReference type="ARBA" id="ARBA00022617"/>
    </source>
</evidence>
<keyword evidence="7 14" id="KW-0812">Transmembrane</keyword>
<feature type="binding site" description="axial binding residue" evidence="14">
    <location>
        <position position="32"/>
    </location>
    <ligand>
        <name>heme</name>
        <dbReference type="ChEBI" id="CHEBI:30413"/>
    </ligand>
    <ligandPart>
        <name>Fe</name>
        <dbReference type="ChEBI" id="CHEBI:18248"/>
    </ligandPart>
</feature>
<gene>
    <name evidence="16" type="ORF">NCTC12722_00177</name>
</gene>
<evidence type="ECO:0000256" key="5">
    <source>
        <dbReference type="ARBA" id="ARBA00022475"/>
    </source>
</evidence>
<dbReference type="AlphaFoldDB" id="A0A380W232"/>
<comment type="cofactor">
    <cofactor evidence="14 15">
        <name>heme b</name>
        <dbReference type="ChEBI" id="CHEBI:60344"/>
    </cofactor>
    <text evidence="14 15">Binds 1 heme b (iron(II)-protoporphyrin IX) group per subunit.</text>
</comment>
<dbReference type="EMBL" id="UIGB01000001">
    <property type="protein sequence ID" value="SUU83018.1"/>
    <property type="molecule type" value="Genomic_DNA"/>
</dbReference>
<evidence type="ECO:0000256" key="3">
    <source>
        <dbReference type="ARBA" id="ARBA00006501"/>
    </source>
</evidence>
<dbReference type="PIRSF" id="PIRSF004638">
    <property type="entry name" value="UCP004638"/>
    <property type="match status" value="1"/>
</dbReference>
<dbReference type="NCBIfam" id="TIGR00701">
    <property type="entry name" value="protoporphyrinogen oxidase HemJ"/>
    <property type="match status" value="1"/>
</dbReference>
<dbReference type="Proteomes" id="UP000254343">
    <property type="component" value="Unassembled WGS sequence"/>
</dbReference>
<keyword evidence="8 14" id="KW-0479">Metal-binding</keyword>
<feature type="transmembrane region" description="Helical" evidence="14">
    <location>
        <begin position="142"/>
        <end position="160"/>
    </location>
</feature>
<comment type="pathway">
    <text evidence="2 14 15">Porphyrin-containing compound metabolism; protoporphyrin-IX biosynthesis; protoporphyrin-IX from protoporphyrinogen-IX: step 1/1.</text>
</comment>
<dbReference type="InterPro" id="IPR005265">
    <property type="entry name" value="HemJ-like"/>
</dbReference>
<reference evidence="16 17" key="1">
    <citation type="submission" date="2018-06" db="EMBL/GenBank/DDBJ databases">
        <authorList>
            <consortium name="Pathogen Informatics"/>
            <person name="Doyle S."/>
        </authorList>
    </citation>
    <scope>NUCLEOTIDE SEQUENCE [LARGE SCALE GENOMIC DNA]</scope>
    <source>
        <strain evidence="16 17">NCTC12722</strain>
    </source>
</reference>
<evidence type="ECO:0000256" key="15">
    <source>
        <dbReference type="PIRNR" id="PIRNR004638"/>
    </source>
</evidence>
<sequence>MTCCRAMGFWRYQALLFRRKLFPMYEWIKALHILAVISWMAGMLYLPRLMVYHCAAETGSKQSETFKVMEWRLLKVIINPAMVVTWLAGLWLVWQGGWYMSGWFHAKFALVIVMSAIHGILVRRVKDFAADRNTHSARYFRIINEVPAVLMIGIVILVVVKPF</sequence>
<organism evidence="16 17">
    <name type="scientific">Afipia felis</name>
    <name type="common">Cat scratch disease bacillus</name>
    <dbReference type="NCBI Taxonomy" id="1035"/>
    <lineage>
        <taxon>Bacteria</taxon>
        <taxon>Pseudomonadati</taxon>
        <taxon>Pseudomonadota</taxon>
        <taxon>Alphaproteobacteria</taxon>
        <taxon>Hyphomicrobiales</taxon>
        <taxon>Nitrobacteraceae</taxon>
        <taxon>Afipia</taxon>
    </lineage>
</organism>
<dbReference type="EC" id="1.3.99.-" evidence="14 15"/>
<protein>
    <recommendedName>
        <fullName evidence="4 14">Protoporphyrinogen IX oxidase</fullName>
        <shortName evidence="14">PPO</shortName>
        <ecNumber evidence="14 15">1.3.99.-</ecNumber>
    </recommendedName>
</protein>
<evidence type="ECO:0000256" key="11">
    <source>
        <dbReference type="ARBA" id="ARBA00023004"/>
    </source>
</evidence>
<name>A0A380W232_AFIFE</name>
<keyword evidence="11 14" id="KW-0408">Iron</keyword>
<comment type="function">
    <text evidence="14 15">Catalyzes the oxidation of protoporphyrinogen IX to protoporphyrin IX.</text>
</comment>
<evidence type="ECO:0000256" key="4">
    <source>
        <dbReference type="ARBA" id="ARBA00017504"/>
    </source>
</evidence>
<evidence type="ECO:0000313" key="16">
    <source>
        <dbReference type="EMBL" id="SUU83018.1"/>
    </source>
</evidence>
<evidence type="ECO:0000256" key="13">
    <source>
        <dbReference type="ARBA" id="ARBA00048390"/>
    </source>
</evidence>
<dbReference type="PANTHER" id="PTHR40255">
    <property type="entry name" value="UPF0093 MEMBRANE PROTEIN SLR1790"/>
    <property type="match status" value="1"/>
</dbReference>
<feature type="transmembrane region" description="Helical" evidence="14">
    <location>
        <begin position="30"/>
        <end position="52"/>
    </location>
</feature>
<dbReference type="GO" id="GO:0046872">
    <property type="term" value="F:metal ion binding"/>
    <property type="evidence" value="ECO:0007669"/>
    <property type="project" value="UniProtKB-UniRule"/>
</dbReference>
<dbReference type="GO" id="GO:0070818">
    <property type="term" value="F:protoporphyrinogen oxidase activity"/>
    <property type="evidence" value="ECO:0007669"/>
    <property type="project" value="UniProtKB-UniRule"/>
</dbReference>
<accession>A0A380W232</accession>
<evidence type="ECO:0000256" key="10">
    <source>
        <dbReference type="ARBA" id="ARBA00023002"/>
    </source>
</evidence>
<keyword evidence="12 14" id="KW-0472">Membrane</keyword>
<dbReference type="Pfam" id="PF03653">
    <property type="entry name" value="UPF0093"/>
    <property type="match status" value="1"/>
</dbReference>
<evidence type="ECO:0000256" key="12">
    <source>
        <dbReference type="ARBA" id="ARBA00023136"/>
    </source>
</evidence>
<evidence type="ECO:0000256" key="7">
    <source>
        <dbReference type="ARBA" id="ARBA00022692"/>
    </source>
</evidence>
<comment type="catalytic activity">
    <reaction evidence="13 14 15">
        <text>protoporphyrinogen IX + 3 A = protoporphyrin IX + 3 AH2</text>
        <dbReference type="Rhea" id="RHEA:62000"/>
        <dbReference type="ChEBI" id="CHEBI:13193"/>
        <dbReference type="ChEBI" id="CHEBI:17499"/>
        <dbReference type="ChEBI" id="CHEBI:57306"/>
        <dbReference type="ChEBI" id="CHEBI:57307"/>
    </reaction>
</comment>
<evidence type="ECO:0000256" key="1">
    <source>
        <dbReference type="ARBA" id="ARBA00004651"/>
    </source>
</evidence>
<proteinExistence type="inferred from homology"/>